<proteinExistence type="predicted"/>
<gene>
    <name evidence="1" type="ordered locus">BAD_0229</name>
</gene>
<dbReference type="HOGENOM" id="CLU_1060346_0_0_11"/>
<dbReference type="Proteomes" id="UP000008702">
    <property type="component" value="Chromosome"/>
</dbReference>
<evidence type="ECO:0000313" key="1">
    <source>
        <dbReference type="EMBL" id="BAF39010.1"/>
    </source>
</evidence>
<reference evidence="1 2" key="1">
    <citation type="submission" date="2006-12" db="EMBL/GenBank/DDBJ databases">
        <title>Bifidobacterium adolescentis complete genome sequence.</title>
        <authorList>
            <person name="Suzuki T."/>
            <person name="Tsuda Y."/>
            <person name="Kanou N."/>
            <person name="Inoue T."/>
            <person name="Kumazaki K."/>
            <person name="Nagano S."/>
            <person name="Hirai S."/>
            <person name="Tanaka K."/>
            <person name="Watanabe K."/>
        </authorList>
    </citation>
    <scope>NUCLEOTIDE SEQUENCE [LARGE SCALE GENOMIC DNA]</scope>
    <source>
        <strain evidence="2">ATCC 15703 / DSM 20083 / NCTC 11814 / E194a</strain>
    </source>
</reference>
<accession>A0ZZX7</accession>
<name>A0ZZX7_BIFAA</name>
<keyword evidence="2" id="KW-1185">Reference proteome</keyword>
<evidence type="ECO:0000313" key="2">
    <source>
        <dbReference type="Proteomes" id="UP000008702"/>
    </source>
</evidence>
<sequence>MLGGALDLDEIAGTGHGHVHVGHGLAVFDVRQVQHRLAVDHADGDGGDPVLEHAVGGLDVLVFLGPMHRVDERHVRAGDRSGAGAAVGLQHVAVDLHLVFAERLHIDDATQAAADQTADLVRTAADLAAHGLAVGAVGGGARQHRVFRGDPAQAGVLAPARHAGGERGGAHHARVAAFDEHGAFRNVREMAGDAHRAQFVDLASVRTHHGLVAQHILNRYHCCSALRFPLISAFAAVRLLVFSAFDPITSQARRASRPLLHV</sequence>
<dbReference type="KEGG" id="bad:BAD_0229"/>
<protein>
    <submittedName>
        <fullName evidence="1">Uncharacterized protein</fullName>
    </submittedName>
</protein>
<dbReference type="EMBL" id="AP009256">
    <property type="protein sequence ID" value="BAF39010.1"/>
    <property type="molecule type" value="Genomic_DNA"/>
</dbReference>
<dbReference type="AlphaFoldDB" id="A0ZZX7"/>
<organism evidence="1 2">
    <name type="scientific">Bifidobacterium adolescentis (strain ATCC 15703 / DSM 20083 / NCTC 11814 / E194a)</name>
    <dbReference type="NCBI Taxonomy" id="367928"/>
    <lineage>
        <taxon>Bacteria</taxon>
        <taxon>Bacillati</taxon>
        <taxon>Actinomycetota</taxon>
        <taxon>Actinomycetes</taxon>
        <taxon>Bifidobacteriales</taxon>
        <taxon>Bifidobacteriaceae</taxon>
        <taxon>Bifidobacterium</taxon>
    </lineage>
</organism>